<feature type="signal peptide" evidence="2">
    <location>
        <begin position="1"/>
        <end position="19"/>
    </location>
</feature>
<gene>
    <name evidence="3" type="ORF">GGX14DRAFT_446522</name>
</gene>
<accession>A0AAD6YH31</accession>
<protein>
    <submittedName>
        <fullName evidence="3">Uncharacterized protein</fullName>
    </submittedName>
</protein>
<evidence type="ECO:0000256" key="1">
    <source>
        <dbReference type="SAM" id="Phobius"/>
    </source>
</evidence>
<keyword evidence="4" id="KW-1185">Reference proteome</keyword>
<keyword evidence="1" id="KW-0812">Transmembrane</keyword>
<keyword evidence="1" id="KW-1133">Transmembrane helix</keyword>
<dbReference type="AlphaFoldDB" id="A0AAD6YH31"/>
<sequence>MVPGALTLLALSLLPATLAQDDVQTHSNGAQSSNVVTISICGIVVLGFAFCAVSVCGGKESSAGRSAATLARMA</sequence>
<keyword evidence="1" id="KW-0472">Membrane</keyword>
<dbReference type="EMBL" id="JARJCW010000022">
    <property type="protein sequence ID" value="KAJ7213188.1"/>
    <property type="molecule type" value="Genomic_DNA"/>
</dbReference>
<evidence type="ECO:0000313" key="3">
    <source>
        <dbReference type="EMBL" id="KAJ7213188.1"/>
    </source>
</evidence>
<keyword evidence="2" id="KW-0732">Signal</keyword>
<feature type="chain" id="PRO_5042168206" evidence="2">
    <location>
        <begin position="20"/>
        <end position="74"/>
    </location>
</feature>
<proteinExistence type="predicted"/>
<name>A0AAD6YH31_9AGAR</name>
<reference evidence="3" key="1">
    <citation type="submission" date="2023-03" db="EMBL/GenBank/DDBJ databases">
        <title>Massive genome expansion in bonnet fungi (Mycena s.s.) driven by repeated elements and novel gene families across ecological guilds.</title>
        <authorList>
            <consortium name="Lawrence Berkeley National Laboratory"/>
            <person name="Harder C.B."/>
            <person name="Miyauchi S."/>
            <person name="Viragh M."/>
            <person name="Kuo A."/>
            <person name="Thoen E."/>
            <person name="Andreopoulos B."/>
            <person name="Lu D."/>
            <person name="Skrede I."/>
            <person name="Drula E."/>
            <person name="Henrissat B."/>
            <person name="Morin E."/>
            <person name="Kohler A."/>
            <person name="Barry K."/>
            <person name="LaButti K."/>
            <person name="Morin E."/>
            <person name="Salamov A."/>
            <person name="Lipzen A."/>
            <person name="Mereny Z."/>
            <person name="Hegedus B."/>
            <person name="Baldrian P."/>
            <person name="Stursova M."/>
            <person name="Weitz H."/>
            <person name="Taylor A."/>
            <person name="Grigoriev I.V."/>
            <person name="Nagy L.G."/>
            <person name="Martin F."/>
            <person name="Kauserud H."/>
        </authorList>
    </citation>
    <scope>NUCLEOTIDE SEQUENCE</scope>
    <source>
        <strain evidence="3">9144</strain>
    </source>
</reference>
<comment type="caution">
    <text evidence="3">The sequence shown here is derived from an EMBL/GenBank/DDBJ whole genome shotgun (WGS) entry which is preliminary data.</text>
</comment>
<feature type="transmembrane region" description="Helical" evidence="1">
    <location>
        <begin position="35"/>
        <end position="56"/>
    </location>
</feature>
<evidence type="ECO:0000313" key="4">
    <source>
        <dbReference type="Proteomes" id="UP001219525"/>
    </source>
</evidence>
<evidence type="ECO:0000256" key="2">
    <source>
        <dbReference type="SAM" id="SignalP"/>
    </source>
</evidence>
<organism evidence="3 4">
    <name type="scientific">Mycena pura</name>
    <dbReference type="NCBI Taxonomy" id="153505"/>
    <lineage>
        <taxon>Eukaryota</taxon>
        <taxon>Fungi</taxon>
        <taxon>Dikarya</taxon>
        <taxon>Basidiomycota</taxon>
        <taxon>Agaricomycotina</taxon>
        <taxon>Agaricomycetes</taxon>
        <taxon>Agaricomycetidae</taxon>
        <taxon>Agaricales</taxon>
        <taxon>Marasmiineae</taxon>
        <taxon>Mycenaceae</taxon>
        <taxon>Mycena</taxon>
    </lineage>
</organism>
<dbReference type="Proteomes" id="UP001219525">
    <property type="component" value="Unassembled WGS sequence"/>
</dbReference>